<gene>
    <name evidence="3" type="ORF">I2H31_02880</name>
</gene>
<protein>
    <recommendedName>
        <fullName evidence="5">DUF3096 domain-containing protein</fullName>
    </recommendedName>
</protein>
<keyword evidence="1" id="KW-1133">Transmembrane helix</keyword>
<reference evidence="3 4" key="1">
    <citation type="submission" date="2020-11" db="EMBL/GenBank/DDBJ databases">
        <authorList>
            <person name="Kim M.K."/>
        </authorList>
    </citation>
    <scope>NUCLEOTIDE SEQUENCE [LARGE SCALE GENOMIC DNA]</scope>
    <source>
        <strain evidence="3 4">BT662</strain>
    </source>
</reference>
<dbReference type="EMBL" id="JADQDM010000001">
    <property type="protein sequence ID" value="MBF9220039.1"/>
    <property type="molecule type" value="Genomic_DNA"/>
</dbReference>
<feature type="chain" id="PRO_5045485327" description="DUF3096 domain-containing protein" evidence="2">
    <location>
        <begin position="31"/>
        <end position="211"/>
    </location>
</feature>
<keyword evidence="1" id="KW-0472">Membrane</keyword>
<feature type="transmembrane region" description="Helical" evidence="1">
    <location>
        <begin position="163"/>
        <end position="183"/>
    </location>
</feature>
<dbReference type="RefSeq" id="WP_196291491.1">
    <property type="nucleotide sequence ID" value="NZ_JADQDM010000001.1"/>
</dbReference>
<dbReference type="Proteomes" id="UP000618931">
    <property type="component" value="Unassembled WGS sequence"/>
</dbReference>
<evidence type="ECO:0000256" key="1">
    <source>
        <dbReference type="SAM" id="Phobius"/>
    </source>
</evidence>
<dbReference type="PRINTS" id="PR00833">
    <property type="entry name" value="POAALLERGEN"/>
</dbReference>
<evidence type="ECO:0000313" key="3">
    <source>
        <dbReference type="EMBL" id="MBF9220039.1"/>
    </source>
</evidence>
<keyword evidence="2" id="KW-0732">Signal</keyword>
<name>A0ABS0HZG3_9BACT</name>
<comment type="caution">
    <text evidence="3">The sequence shown here is derived from an EMBL/GenBank/DDBJ whole genome shotgun (WGS) entry which is preliminary data.</text>
</comment>
<feature type="transmembrane region" description="Helical" evidence="1">
    <location>
        <begin position="190"/>
        <end position="208"/>
    </location>
</feature>
<keyword evidence="4" id="KW-1185">Reference proteome</keyword>
<keyword evidence="1" id="KW-0812">Transmembrane</keyword>
<sequence length="211" mass="21061">MKNPLLSFTKPFTKLAAVACCALALGNCNRAEYAMLPKGASYHGVARAATPVPPAKPAAVASAATTPAAAEVAAAPAPAAAEAAPISEKAPATAAKAAAPQTTTATATTAAGATTATTIASDAPKAKGLTNMLTRKIEKRVSKMLSKAPSADRQSTAETAKSGFSVSIKTGIILMVIGALIALLPGLFRLLGLIVFIVGVLILLLALLDMA</sequence>
<evidence type="ECO:0000256" key="2">
    <source>
        <dbReference type="SAM" id="SignalP"/>
    </source>
</evidence>
<evidence type="ECO:0008006" key="5">
    <source>
        <dbReference type="Google" id="ProtNLM"/>
    </source>
</evidence>
<evidence type="ECO:0000313" key="4">
    <source>
        <dbReference type="Proteomes" id="UP000618931"/>
    </source>
</evidence>
<accession>A0ABS0HZG3</accession>
<organism evidence="3 4">
    <name type="scientific">Hymenobacter ruricola</name>
    <dbReference type="NCBI Taxonomy" id="2791023"/>
    <lineage>
        <taxon>Bacteria</taxon>
        <taxon>Pseudomonadati</taxon>
        <taxon>Bacteroidota</taxon>
        <taxon>Cytophagia</taxon>
        <taxon>Cytophagales</taxon>
        <taxon>Hymenobacteraceae</taxon>
        <taxon>Hymenobacter</taxon>
    </lineage>
</organism>
<feature type="signal peptide" evidence="2">
    <location>
        <begin position="1"/>
        <end position="30"/>
    </location>
</feature>
<proteinExistence type="predicted"/>